<keyword evidence="1" id="KW-0472">Membrane</keyword>
<dbReference type="HOGENOM" id="CLU_067755_0_1_0"/>
<dbReference type="KEGG" id="sti:Sthe_3142"/>
<reference evidence="4" key="1">
    <citation type="submission" date="2009-11" db="EMBL/GenBank/DDBJ databases">
        <title>The complete chromosome 2 of Sphaerobacter thermophilus DSM 20745.</title>
        <authorList>
            <person name="Lucas S."/>
            <person name="Copeland A."/>
            <person name="Lapidus A."/>
            <person name="Glavina del Rio T."/>
            <person name="Dalin E."/>
            <person name="Tice H."/>
            <person name="Bruce D."/>
            <person name="Goodwin L."/>
            <person name="Pitluck S."/>
            <person name="Kyrpides N."/>
            <person name="Mavromatis K."/>
            <person name="Ivanova N."/>
            <person name="Mikhailova N."/>
            <person name="LaButti K.M."/>
            <person name="Clum A."/>
            <person name="Sun H.I."/>
            <person name="Brettin T."/>
            <person name="Detter J.C."/>
            <person name="Han C."/>
            <person name="Larimer F."/>
            <person name="Land M."/>
            <person name="Hauser L."/>
            <person name="Markowitz V."/>
            <person name="Cheng J.F."/>
            <person name="Hugenholtz P."/>
            <person name="Woyke T."/>
            <person name="Wu D."/>
            <person name="Steenblock K."/>
            <person name="Schneider S."/>
            <person name="Pukall R."/>
            <person name="Goeker M."/>
            <person name="Klenk H.P."/>
            <person name="Eisen J.A."/>
        </authorList>
    </citation>
    <scope>NUCLEOTIDE SEQUENCE [LARGE SCALE GENOMIC DNA]</scope>
    <source>
        <strain evidence="4">ATCC 49802 / DSM 20745 / S 6022</strain>
    </source>
</reference>
<dbReference type="Pfam" id="PF07786">
    <property type="entry name" value="HGSNAT_cat"/>
    <property type="match status" value="1"/>
</dbReference>
<dbReference type="EMBL" id="CP001824">
    <property type="protein sequence ID" value="ACZ40542.1"/>
    <property type="molecule type" value="Genomic_DNA"/>
</dbReference>
<keyword evidence="1" id="KW-1133">Transmembrane helix</keyword>
<evidence type="ECO:0000259" key="2">
    <source>
        <dbReference type="Pfam" id="PF07786"/>
    </source>
</evidence>
<feature type="transmembrane region" description="Helical" evidence="1">
    <location>
        <begin position="80"/>
        <end position="98"/>
    </location>
</feature>
<feature type="transmembrane region" description="Helical" evidence="1">
    <location>
        <begin position="142"/>
        <end position="161"/>
    </location>
</feature>
<evidence type="ECO:0000256" key="1">
    <source>
        <dbReference type="SAM" id="Phobius"/>
    </source>
</evidence>
<gene>
    <name evidence="3" type="ordered locus">Sthe_3142</name>
</gene>
<evidence type="ECO:0000313" key="4">
    <source>
        <dbReference type="Proteomes" id="UP000002027"/>
    </source>
</evidence>
<feature type="transmembrane region" description="Helical" evidence="1">
    <location>
        <begin position="208"/>
        <end position="229"/>
    </location>
</feature>
<dbReference type="eggNOG" id="COG3503">
    <property type="taxonomic scope" value="Bacteria"/>
</dbReference>
<dbReference type="STRING" id="479434.Sthe_3142"/>
<dbReference type="AlphaFoldDB" id="D1C9P9"/>
<name>D1C9P9_SPHTD</name>
<feature type="domain" description="Heparan-alpha-glucosaminide N-acetyltransferase catalytic" evidence="2">
    <location>
        <begin position="35"/>
        <end position="266"/>
    </location>
</feature>
<evidence type="ECO:0000313" key="3">
    <source>
        <dbReference type="EMBL" id="ACZ40542.1"/>
    </source>
</evidence>
<sequence>MVLSFRHGVFESISLVIALPERLQARLSTPAGGQRYWEVDALRGVAILMMVLYHCLYDLAEFGGHDIRVRSGFWDGFADATAFLFIFLAGVSLSISYARMRGCQPSPVSSGFPKFARRGARIFAYGLLVSVATWVVDPEHYVRFGVLHLIGASIILAYPLLGRAVPAAVLGLVLVAAGVALEVVRYPLGYPWLLWVGFRPDHLPVFDYRPLLPWFGVVLLGVALGQWLYPQARRVVELPDLSRFAPITFLGLLGRRSLAIYLVHQPLLLGVLALLGAIEL</sequence>
<keyword evidence="4" id="KW-1185">Reference proteome</keyword>
<feature type="transmembrane region" description="Helical" evidence="1">
    <location>
        <begin position="168"/>
        <end position="188"/>
    </location>
</feature>
<reference evidence="3 4" key="2">
    <citation type="journal article" date="2010" name="Stand. Genomic Sci.">
        <title>Complete genome sequence of Desulfohalobium retbaense type strain (HR(100)).</title>
        <authorList>
            <person name="Spring S."/>
            <person name="Nolan M."/>
            <person name="Lapidus A."/>
            <person name="Glavina Del Rio T."/>
            <person name="Copeland A."/>
            <person name="Tice H."/>
            <person name="Cheng J.F."/>
            <person name="Lucas S."/>
            <person name="Land M."/>
            <person name="Chen F."/>
            <person name="Bruce D."/>
            <person name="Goodwin L."/>
            <person name="Pitluck S."/>
            <person name="Ivanova N."/>
            <person name="Mavromatis K."/>
            <person name="Mikhailova N."/>
            <person name="Pati A."/>
            <person name="Chen A."/>
            <person name="Palaniappan K."/>
            <person name="Hauser L."/>
            <person name="Chang Y.J."/>
            <person name="Jeffries C.D."/>
            <person name="Munk C."/>
            <person name="Kiss H."/>
            <person name="Chain P."/>
            <person name="Han C."/>
            <person name="Brettin T."/>
            <person name="Detter J.C."/>
            <person name="Schuler E."/>
            <person name="Goker M."/>
            <person name="Rohde M."/>
            <person name="Bristow J."/>
            <person name="Eisen J.A."/>
            <person name="Markowitz V."/>
            <person name="Hugenholtz P."/>
            <person name="Kyrpides N.C."/>
            <person name="Klenk H.P."/>
        </authorList>
    </citation>
    <scope>NUCLEOTIDE SEQUENCE [LARGE SCALE GENOMIC DNA]</scope>
    <source>
        <strain evidence="4">ATCC 49802 / DSM 20745 / S 6022</strain>
    </source>
</reference>
<dbReference type="InParanoid" id="D1C9P9"/>
<protein>
    <recommendedName>
        <fullName evidence="2">Heparan-alpha-glucosaminide N-acetyltransferase catalytic domain-containing protein</fullName>
    </recommendedName>
</protein>
<keyword evidence="1" id="KW-0812">Transmembrane</keyword>
<organism evidence="3 4">
    <name type="scientific">Sphaerobacter thermophilus (strain ATCC 49802 / DSM 20745 / KCCM 41009 / NCIMB 13125 / S 6022)</name>
    <dbReference type="NCBI Taxonomy" id="479434"/>
    <lineage>
        <taxon>Bacteria</taxon>
        <taxon>Pseudomonadati</taxon>
        <taxon>Thermomicrobiota</taxon>
        <taxon>Thermomicrobia</taxon>
        <taxon>Sphaerobacterales</taxon>
        <taxon>Sphaerobacterineae</taxon>
        <taxon>Sphaerobacteraceae</taxon>
        <taxon>Sphaerobacter</taxon>
    </lineage>
</organism>
<feature type="transmembrane region" description="Helical" evidence="1">
    <location>
        <begin position="119"/>
        <end position="136"/>
    </location>
</feature>
<accession>D1C9P9</accession>
<feature type="transmembrane region" description="Helical" evidence="1">
    <location>
        <begin position="258"/>
        <end position="278"/>
    </location>
</feature>
<proteinExistence type="predicted"/>
<dbReference type="Proteomes" id="UP000002027">
    <property type="component" value="Chromosome 2"/>
</dbReference>
<dbReference type="InterPro" id="IPR012429">
    <property type="entry name" value="HGSNAT_cat"/>
</dbReference>